<evidence type="ECO:0000313" key="3">
    <source>
        <dbReference type="Proteomes" id="UP000018144"/>
    </source>
</evidence>
<evidence type="ECO:0000256" key="1">
    <source>
        <dbReference type="SAM" id="Phobius"/>
    </source>
</evidence>
<dbReference type="EMBL" id="HF935420">
    <property type="protein sequence ID" value="CCX08564.1"/>
    <property type="molecule type" value="Genomic_DNA"/>
</dbReference>
<name>U4L792_PYROM</name>
<reference evidence="2 3" key="1">
    <citation type="journal article" date="2013" name="PLoS Genet.">
        <title>The genome and development-dependent transcriptomes of Pyronema confluens: a window into fungal evolution.</title>
        <authorList>
            <person name="Traeger S."/>
            <person name="Altegoer F."/>
            <person name="Freitag M."/>
            <person name="Gabaldon T."/>
            <person name="Kempken F."/>
            <person name="Kumar A."/>
            <person name="Marcet-Houben M."/>
            <person name="Poggeler S."/>
            <person name="Stajich J.E."/>
            <person name="Nowrousian M."/>
        </authorList>
    </citation>
    <scope>NUCLEOTIDE SEQUENCE [LARGE SCALE GENOMIC DNA]</scope>
    <source>
        <strain evidence="3">CBS 100304</strain>
        <tissue evidence="2">Vegetative mycelium</tissue>
    </source>
</reference>
<proteinExistence type="predicted"/>
<keyword evidence="1" id="KW-0472">Membrane</keyword>
<feature type="transmembrane region" description="Helical" evidence="1">
    <location>
        <begin position="17"/>
        <end position="37"/>
    </location>
</feature>
<dbReference type="AlphaFoldDB" id="U4L792"/>
<keyword evidence="1" id="KW-1133">Transmembrane helix</keyword>
<dbReference type="Proteomes" id="UP000018144">
    <property type="component" value="Unassembled WGS sequence"/>
</dbReference>
<organism evidence="2 3">
    <name type="scientific">Pyronema omphalodes (strain CBS 100304)</name>
    <name type="common">Pyronema confluens</name>
    <dbReference type="NCBI Taxonomy" id="1076935"/>
    <lineage>
        <taxon>Eukaryota</taxon>
        <taxon>Fungi</taxon>
        <taxon>Dikarya</taxon>
        <taxon>Ascomycota</taxon>
        <taxon>Pezizomycotina</taxon>
        <taxon>Pezizomycetes</taxon>
        <taxon>Pezizales</taxon>
        <taxon>Pyronemataceae</taxon>
        <taxon>Pyronema</taxon>
    </lineage>
</organism>
<keyword evidence="1" id="KW-0812">Transmembrane</keyword>
<evidence type="ECO:0000313" key="2">
    <source>
        <dbReference type="EMBL" id="CCX08564.1"/>
    </source>
</evidence>
<protein>
    <submittedName>
        <fullName evidence="2">Uncharacterized protein</fullName>
    </submittedName>
</protein>
<feature type="transmembrane region" description="Helical" evidence="1">
    <location>
        <begin position="43"/>
        <end position="62"/>
    </location>
</feature>
<gene>
    <name evidence="2" type="ORF">PCON_08157</name>
</gene>
<accession>U4L792</accession>
<sequence>MTVSIINDVRNATRKPAIVTTALAATYAISITASIFLDPVAEATVTTSAVLGSMYFVWISLWDSSDFLVQA</sequence>
<keyword evidence="3" id="KW-1185">Reference proteome</keyword>